<dbReference type="NCBIfam" id="NF000736">
    <property type="entry name" value="PRK00043.2-3"/>
    <property type="match status" value="1"/>
</dbReference>
<evidence type="ECO:0000256" key="1">
    <source>
        <dbReference type="ARBA" id="ARBA00005165"/>
    </source>
</evidence>
<gene>
    <name evidence="9" type="primary">thiE</name>
    <name evidence="13" type="ORF">SapgrDRAFT_2042</name>
</gene>
<evidence type="ECO:0000256" key="4">
    <source>
        <dbReference type="ARBA" id="ARBA00022842"/>
    </source>
</evidence>
<comment type="catalytic activity">
    <reaction evidence="7 9 10">
        <text>2-(2-carboxy-4-methylthiazol-5-yl)ethyl phosphate + 4-amino-2-methyl-5-(diphosphooxymethyl)pyrimidine + 2 H(+) = thiamine phosphate + CO2 + diphosphate</text>
        <dbReference type="Rhea" id="RHEA:47848"/>
        <dbReference type="ChEBI" id="CHEBI:15378"/>
        <dbReference type="ChEBI" id="CHEBI:16526"/>
        <dbReference type="ChEBI" id="CHEBI:33019"/>
        <dbReference type="ChEBI" id="CHEBI:37575"/>
        <dbReference type="ChEBI" id="CHEBI:57841"/>
        <dbReference type="ChEBI" id="CHEBI:62890"/>
        <dbReference type="EC" id="2.5.1.3"/>
    </reaction>
</comment>
<feature type="binding site" evidence="9">
    <location>
        <position position="89"/>
    </location>
    <ligand>
        <name>Mg(2+)</name>
        <dbReference type="ChEBI" id="CHEBI:18420"/>
    </ligand>
</feature>
<comment type="function">
    <text evidence="9">Condenses 4-methyl-5-(beta-hydroxyethyl)thiazole monophosphate (THZ-P) and 2-methyl-4-amino-5-hydroxymethyl pyrimidine pyrophosphate (HMP-PP) to form thiamine monophosphate (TMP).</text>
</comment>
<feature type="binding site" evidence="9">
    <location>
        <begin position="37"/>
        <end position="41"/>
    </location>
    <ligand>
        <name>4-amino-2-methyl-5-(diphosphooxymethyl)pyrimidine</name>
        <dbReference type="ChEBI" id="CHEBI:57841"/>
    </ligand>
</feature>
<dbReference type="EC" id="2.5.1.3" evidence="9"/>
<comment type="pathway">
    <text evidence="1 9 11">Cofactor biosynthesis; thiamine diphosphate biosynthesis; thiamine phosphate from 4-amino-2-methyl-5-diphosphomethylpyrimidine and 4-methyl-5-(2-phosphoethyl)-thiazole: step 1/1.</text>
</comment>
<comment type="catalytic activity">
    <reaction evidence="8 9 10">
        <text>2-[(2R,5Z)-2-carboxy-4-methylthiazol-5(2H)-ylidene]ethyl phosphate + 4-amino-2-methyl-5-(diphosphooxymethyl)pyrimidine + 2 H(+) = thiamine phosphate + CO2 + diphosphate</text>
        <dbReference type="Rhea" id="RHEA:47844"/>
        <dbReference type="ChEBI" id="CHEBI:15378"/>
        <dbReference type="ChEBI" id="CHEBI:16526"/>
        <dbReference type="ChEBI" id="CHEBI:33019"/>
        <dbReference type="ChEBI" id="CHEBI:37575"/>
        <dbReference type="ChEBI" id="CHEBI:57841"/>
        <dbReference type="ChEBI" id="CHEBI:62899"/>
        <dbReference type="EC" id="2.5.1.3"/>
    </reaction>
</comment>
<dbReference type="NCBIfam" id="TIGR00693">
    <property type="entry name" value="thiE"/>
    <property type="match status" value="1"/>
</dbReference>
<evidence type="ECO:0000259" key="12">
    <source>
        <dbReference type="Pfam" id="PF02581"/>
    </source>
</evidence>
<dbReference type="Proteomes" id="UP000005113">
    <property type="component" value="Unassembled WGS sequence"/>
</dbReference>
<evidence type="ECO:0000256" key="10">
    <source>
        <dbReference type="RuleBase" id="RU003826"/>
    </source>
</evidence>
<evidence type="ECO:0000256" key="6">
    <source>
        <dbReference type="ARBA" id="ARBA00047334"/>
    </source>
</evidence>
<feature type="binding site" evidence="9">
    <location>
        <begin position="134"/>
        <end position="136"/>
    </location>
    <ligand>
        <name>2-[(2R,5Z)-2-carboxy-4-methylthiazol-5(2H)-ylidene]ethyl phosphate</name>
        <dbReference type="ChEBI" id="CHEBI:62899"/>
    </ligand>
</feature>
<reference evidence="14" key="1">
    <citation type="journal article" date="2012" name="Stand. Genomic Sci.">
        <title>Permanent draft genome sequence of the gliding predator Saprospira grandis strain Sa g1 (= HR1).</title>
        <authorList>
            <person name="Mavromatis K."/>
            <person name="Chertkov O."/>
            <person name="Lapidus A."/>
            <person name="Nolan M."/>
            <person name="Lucas S."/>
            <person name="Tice H."/>
            <person name="Del Rio T.G."/>
            <person name="Cheng J.F."/>
            <person name="Han C."/>
            <person name="Tapia R."/>
            <person name="Bruce D."/>
            <person name="Goodwin L.A."/>
            <person name="Pitluck S."/>
            <person name="Huntemann M."/>
            <person name="Liolios K."/>
            <person name="Pagani I."/>
            <person name="Ivanova N."/>
            <person name="Mikhailova N."/>
            <person name="Pati A."/>
            <person name="Chen A."/>
            <person name="Palaniappan K."/>
            <person name="Land M."/>
            <person name="Brambilla E.M."/>
            <person name="Rohde M."/>
            <person name="Spring S."/>
            <person name="Goker M."/>
            <person name="Detter J.C."/>
            <person name="Bristow J."/>
            <person name="Eisen J.A."/>
            <person name="Markowitz V."/>
            <person name="Hugenholtz P."/>
            <person name="Kyrpides N.C."/>
            <person name="Klenk H.P."/>
            <person name="Woyke T."/>
        </authorList>
    </citation>
    <scope>NUCLEOTIDE SEQUENCE [LARGE SCALE GENOMIC DNA]</scope>
    <source>
        <strain evidence="14">DSM 2844</strain>
    </source>
</reference>
<evidence type="ECO:0000256" key="11">
    <source>
        <dbReference type="RuleBase" id="RU004253"/>
    </source>
</evidence>
<dbReference type="PANTHER" id="PTHR20857:SF15">
    <property type="entry name" value="THIAMINE-PHOSPHATE SYNTHASE"/>
    <property type="match status" value="1"/>
</dbReference>
<feature type="binding site" evidence="9">
    <location>
        <position position="69"/>
    </location>
    <ligand>
        <name>4-amino-2-methyl-5-(diphosphooxymethyl)pyrimidine</name>
        <dbReference type="ChEBI" id="CHEBI:57841"/>
    </ligand>
</feature>
<keyword evidence="5 9" id="KW-0784">Thiamine biosynthesis</keyword>
<evidence type="ECO:0000256" key="7">
    <source>
        <dbReference type="ARBA" id="ARBA00047851"/>
    </source>
</evidence>
<comment type="caution">
    <text evidence="9">Lacks conserved residue(s) required for the propagation of feature annotation.</text>
</comment>
<evidence type="ECO:0000256" key="2">
    <source>
        <dbReference type="ARBA" id="ARBA00022679"/>
    </source>
</evidence>
<dbReference type="GO" id="GO:0009228">
    <property type="term" value="P:thiamine biosynthetic process"/>
    <property type="evidence" value="ECO:0007669"/>
    <property type="project" value="UniProtKB-KW"/>
</dbReference>
<feature type="domain" description="Thiamine phosphate synthase/TenI" evidence="12">
    <location>
        <begin position="13"/>
        <end position="190"/>
    </location>
</feature>
<comment type="cofactor">
    <cofactor evidence="9">
        <name>Mg(2+)</name>
        <dbReference type="ChEBI" id="CHEBI:18420"/>
    </cofactor>
    <text evidence="9">Binds 1 Mg(2+) ion per subunit.</text>
</comment>
<dbReference type="PANTHER" id="PTHR20857">
    <property type="entry name" value="THIAMINE-PHOSPHATE PYROPHOSPHORYLASE"/>
    <property type="match status" value="1"/>
</dbReference>
<feature type="binding site" evidence="9">
    <location>
        <position position="70"/>
    </location>
    <ligand>
        <name>Mg(2+)</name>
        <dbReference type="ChEBI" id="CHEBI:18420"/>
    </ligand>
</feature>
<feature type="binding site" evidence="9">
    <location>
        <position position="137"/>
    </location>
    <ligand>
        <name>4-amino-2-methyl-5-(diphosphooxymethyl)pyrimidine</name>
        <dbReference type="ChEBI" id="CHEBI:57841"/>
    </ligand>
</feature>
<keyword evidence="3 9" id="KW-0479">Metal-binding</keyword>
<evidence type="ECO:0000313" key="13">
    <source>
        <dbReference type="EMBL" id="EJF53729.1"/>
    </source>
</evidence>
<feature type="binding site" evidence="9">
    <location>
        <position position="170"/>
    </location>
    <ligand>
        <name>2-[(2R,5Z)-2-carboxy-4-methylthiazol-5(2H)-ylidene]ethyl phosphate</name>
        <dbReference type="ChEBI" id="CHEBI:62899"/>
    </ligand>
</feature>
<evidence type="ECO:0000256" key="8">
    <source>
        <dbReference type="ARBA" id="ARBA00047883"/>
    </source>
</evidence>
<dbReference type="RefSeq" id="WP_002659409.1">
    <property type="nucleotide sequence ID" value="NZ_JH719942.1"/>
</dbReference>
<dbReference type="InterPro" id="IPR034291">
    <property type="entry name" value="TMP_synthase"/>
</dbReference>
<dbReference type="OrthoDB" id="9812206at2"/>
<dbReference type="InterPro" id="IPR022998">
    <property type="entry name" value="ThiamineP_synth_TenI"/>
</dbReference>
<evidence type="ECO:0000313" key="14">
    <source>
        <dbReference type="Proteomes" id="UP000005113"/>
    </source>
</evidence>
<organism evidence="13 14">
    <name type="scientific">Saprospira grandis DSM 2844</name>
    <dbReference type="NCBI Taxonomy" id="694433"/>
    <lineage>
        <taxon>Bacteria</taxon>
        <taxon>Pseudomonadati</taxon>
        <taxon>Bacteroidota</taxon>
        <taxon>Saprospiria</taxon>
        <taxon>Saprospirales</taxon>
        <taxon>Saprospiraceae</taxon>
        <taxon>Saprospira</taxon>
    </lineage>
</organism>
<feature type="binding site" evidence="9">
    <location>
        <position position="108"/>
    </location>
    <ligand>
        <name>4-amino-2-methyl-5-(diphosphooxymethyl)pyrimidine</name>
        <dbReference type="ChEBI" id="CHEBI:57841"/>
    </ligand>
</feature>
<dbReference type="HAMAP" id="MF_00097">
    <property type="entry name" value="TMP_synthase"/>
    <property type="match status" value="1"/>
</dbReference>
<protein>
    <recommendedName>
        <fullName evidence="9">Thiamine-phosphate synthase</fullName>
        <shortName evidence="9">TP synthase</shortName>
        <shortName evidence="9">TPS</shortName>
        <ecNumber evidence="9">2.5.1.3</ecNumber>
    </recommendedName>
    <alternativeName>
        <fullName evidence="9">Thiamine-phosphate pyrophosphorylase</fullName>
        <shortName evidence="9">TMP pyrophosphorylase</shortName>
        <shortName evidence="9">TMP-PPase</shortName>
    </alternativeName>
</protein>
<dbReference type="AlphaFoldDB" id="J0P1S8"/>
<evidence type="ECO:0000256" key="3">
    <source>
        <dbReference type="ARBA" id="ARBA00022723"/>
    </source>
</evidence>
<dbReference type="Gene3D" id="3.20.20.70">
    <property type="entry name" value="Aldolase class I"/>
    <property type="match status" value="1"/>
</dbReference>
<keyword evidence="2 9" id="KW-0808">Transferase</keyword>
<comment type="similarity">
    <text evidence="9 10">Belongs to the thiamine-phosphate synthase family.</text>
</comment>
<dbReference type="Pfam" id="PF02581">
    <property type="entry name" value="TMP-TENI"/>
    <property type="match status" value="1"/>
</dbReference>
<proteinExistence type="inferred from homology"/>
<keyword evidence="4 9" id="KW-0460">Magnesium</keyword>
<sequence length="218" mass="23895">MSKKEIAALQYVSSGQRIQEHLDQIADFLAAGGRWVQLRLKEVSTADYLAAGKTARALCDQYQAQLIINDQIELAQAVAADGLHLGRSDMPLEEARAILGPDFILGGTANSWEDIEEVYLAGADYIGLGPFRFTPTKKKLSPILGMKGYRERLQQLERKGWEIPIVGIGGIKLADIDGLLRTGLHGVALSGLINQTTDKKTLVKEIYQLLEMAPSGYK</sequence>
<evidence type="ECO:0000256" key="5">
    <source>
        <dbReference type="ARBA" id="ARBA00022977"/>
    </source>
</evidence>
<dbReference type="SUPFAM" id="SSF51391">
    <property type="entry name" value="Thiamin phosphate synthase"/>
    <property type="match status" value="1"/>
</dbReference>
<dbReference type="GO" id="GO:0000287">
    <property type="term" value="F:magnesium ion binding"/>
    <property type="evidence" value="ECO:0007669"/>
    <property type="project" value="UniProtKB-UniRule"/>
</dbReference>
<dbReference type="UniPathway" id="UPA00060">
    <property type="reaction ID" value="UER00141"/>
</dbReference>
<dbReference type="EMBL" id="JH719942">
    <property type="protein sequence ID" value="EJF53729.1"/>
    <property type="molecule type" value="Genomic_DNA"/>
</dbReference>
<dbReference type="HOGENOM" id="CLU_018272_3_2_10"/>
<dbReference type="InterPro" id="IPR036206">
    <property type="entry name" value="ThiamineP_synth_sf"/>
</dbReference>
<dbReference type="CDD" id="cd00564">
    <property type="entry name" value="TMP_TenI"/>
    <property type="match status" value="1"/>
</dbReference>
<dbReference type="GO" id="GO:0009229">
    <property type="term" value="P:thiamine diphosphate biosynthetic process"/>
    <property type="evidence" value="ECO:0007669"/>
    <property type="project" value="UniProtKB-UniRule"/>
</dbReference>
<name>J0P1S8_9BACT</name>
<dbReference type="InterPro" id="IPR013785">
    <property type="entry name" value="Aldolase_TIM"/>
</dbReference>
<comment type="catalytic activity">
    <reaction evidence="6 9 10">
        <text>4-methyl-5-(2-phosphooxyethyl)-thiazole + 4-amino-2-methyl-5-(diphosphooxymethyl)pyrimidine + H(+) = thiamine phosphate + diphosphate</text>
        <dbReference type="Rhea" id="RHEA:22328"/>
        <dbReference type="ChEBI" id="CHEBI:15378"/>
        <dbReference type="ChEBI" id="CHEBI:33019"/>
        <dbReference type="ChEBI" id="CHEBI:37575"/>
        <dbReference type="ChEBI" id="CHEBI:57841"/>
        <dbReference type="ChEBI" id="CHEBI:58296"/>
        <dbReference type="EC" id="2.5.1.3"/>
    </reaction>
</comment>
<dbReference type="GO" id="GO:0005737">
    <property type="term" value="C:cytoplasm"/>
    <property type="evidence" value="ECO:0007669"/>
    <property type="project" value="TreeGrafter"/>
</dbReference>
<accession>J0P1S8</accession>
<evidence type="ECO:0000256" key="9">
    <source>
        <dbReference type="HAMAP-Rule" id="MF_00097"/>
    </source>
</evidence>
<dbReference type="GO" id="GO:0004789">
    <property type="term" value="F:thiamine-phosphate diphosphorylase activity"/>
    <property type="evidence" value="ECO:0007669"/>
    <property type="project" value="UniProtKB-UniRule"/>
</dbReference>